<evidence type="ECO:0000313" key="2">
    <source>
        <dbReference type="Proteomes" id="UP000317624"/>
    </source>
</evidence>
<name>A0A558BS80_9BACT</name>
<dbReference type="PANTHER" id="PTHR33361">
    <property type="entry name" value="GLR0591 PROTEIN"/>
    <property type="match status" value="1"/>
</dbReference>
<gene>
    <name evidence="1" type="ORF">FNT36_17080</name>
</gene>
<dbReference type="PANTHER" id="PTHR33361:SF15">
    <property type="entry name" value="DUF885 FAMILY LIPOPROTEIN"/>
    <property type="match status" value="1"/>
</dbReference>
<dbReference type="RefSeq" id="WP_144850160.1">
    <property type="nucleotide sequence ID" value="NZ_VMRJ01000004.1"/>
</dbReference>
<proteinExistence type="predicted"/>
<dbReference type="Pfam" id="PF05960">
    <property type="entry name" value="DUF885"/>
    <property type="match status" value="1"/>
</dbReference>
<keyword evidence="2" id="KW-1185">Reference proteome</keyword>
<dbReference type="InterPro" id="IPR010281">
    <property type="entry name" value="DUF885"/>
</dbReference>
<reference evidence="1 2" key="1">
    <citation type="submission" date="2019-07" db="EMBL/GenBank/DDBJ databases">
        <title>Hymenobacter sp. straun FUR1 Genome sequencing and assembly.</title>
        <authorList>
            <person name="Chhetri G."/>
        </authorList>
    </citation>
    <scope>NUCLEOTIDE SEQUENCE [LARGE SCALE GENOMIC DNA]</scope>
    <source>
        <strain evidence="1 2">Fur1</strain>
    </source>
</reference>
<dbReference type="PROSITE" id="PS51257">
    <property type="entry name" value="PROKAR_LIPOPROTEIN"/>
    <property type="match status" value="1"/>
</dbReference>
<dbReference type="OrthoDB" id="9760040at2"/>
<dbReference type="Proteomes" id="UP000317624">
    <property type="component" value="Unassembled WGS sequence"/>
</dbReference>
<sequence>MKLRYLPLLGLAFSACTSNSTKTTNPAASATDARFDRFKDQFILDFWRQNPDYASSQGFHKYDSLLAIPDAAQRRSDAAFVSKNLGALAGFPIDSLSPTNQIDWRLLNNELRSQRWYTDTLRSWQWNPANYNLGASVGDLLNGRHYPLARRLRNISDKIAQAPAYYAAAKANITGPTREHAELAVQQNEGGLAVFGPALADSVRKSDLSDAEKQLLTQRIAGAQKAVQGYIDFLKADVLTGKDFRSFRIGKALFDRKFALDIQSRYSAEEVFQLAQQRKAYLLRDMGRRAARLFPRYCAGQPVPKDTLQLIRQVIDKLTLKHAPSDGFVDAVKRQIPTLTKFVNDHKLLTQDPSKPLVVRETPLYMRGSGAGASVSAPGPYDVKANTYYNVEPLPPTWTAQQAESYLREYNDYTLQILNIHEAIPGHYTQLVYANRSPSRVKSIFGNGAMIEGWAVYAEQMMLEAGYGNNSDEMWLLWDKWNMRSTLNAVVDNLIQTKSASEKDVVALLTSAGFQEEAEARNKWHRATLSQVQLSSYFTGYTEIVALRNEVKQRDGERFSVKNFNEQFLSFGSAPVKYIRDLMLRR</sequence>
<organism evidence="1 2">
    <name type="scientific">Hymenobacter setariae</name>
    <dbReference type="NCBI Taxonomy" id="2594794"/>
    <lineage>
        <taxon>Bacteria</taxon>
        <taxon>Pseudomonadati</taxon>
        <taxon>Bacteroidota</taxon>
        <taxon>Cytophagia</taxon>
        <taxon>Cytophagales</taxon>
        <taxon>Hymenobacteraceae</taxon>
        <taxon>Hymenobacter</taxon>
    </lineage>
</organism>
<protein>
    <submittedName>
        <fullName evidence="1">DUF885 domain-containing protein</fullName>
    </submittedName>
</protein>
<dbReference type="EMBL" id="VMRJ01000004">
    <property type="protein sequence ID" value="TVT39368.1"/>
    <property type="molecule type" value="Genomic_DNA"/>
</dbReference>
<evidence type="ECO:0000313" key="1">
    <source>
        <dbReference type="EMBL" id="TVT39368.1"/>
    </source>
</evidence>
<dbReference type="AlphaFoldDB" id="A0A558BS80"/>
<comment type="caution">
    <text evidence="1">The sequence shown here is derived from an EMBL/GenBank/DDBJ whole genome shotgun (WGS) entry which is preliminary data.</text>
</comment>
<accession>A0A558BS80</accession>